<dbReference type="Proteomes" id="UP000319040">
    <property type="component" value="Unassembled WGS sequence"/>
</dbReference>
<dbReference type="RefSeq" id="WP_142533932.1">
    <property type="nucleotide sequence ID" value="NZ_FXTB01000007.1"/>
</dbReference>
<keyword evidence="1" id="KW-0472">Membrane</keyword>
<name>A0A521DYL5_SACCC</name>
<keyword evidence="1" id="KW-1133">Transmembrane helix</keyword>
<evidence type="ECO:0000256" key="1">
    <source>
        <dbReference type="SAM" id="Phobius"/>
    </source>
</evidence>
<feature type="transmembrane region" description="Helical" evidence="1">
    <location>
        <begin position="98"/>
        <end position="122"/>
    </location>
</feature>
<proteinExistence type="predicted"/>
<organism evidence="2 3">
    <name type="scientific">Saccharicrinis carchari</name>
    <dbReference type="NCBI Taxonomy" id="1168039"/>
    <lineage>
        <taxon>Bacteria</taxon>
        <taxon>Pseudomonadati</taxon>
        <taxon>Bacteroidota</taxon>
        <taxon>Bacteroidia</taxon>
        <taxon>Marinilabiliales</taxon>
        <taxon>Marinilabiliaceae</taxon>
        <taxon>Saccharicrinis</taxon>
    </lineage>
</organism>
<dbReference type="OrthoDB" id="1191366at2"/>
<accession>A0A521DYL5</accession>
<dbReference type="AlphaFoldDB" id="A0A521DYL5"/>
<evidence type="ECO:0000313" key="3">
    <source>
        <dbReference type="Proteomes" id="UP000319040"/>
    </source>
</evidence>
<evidence type="ECO:0000313" key="2">
    <source>
        <dbReference type="EMBL" id="SMO76803.1"/>
    </source>
</evidence>
<feature type="transmembrane region" description="Helical" evidence="1">
    <location>
        <begin position="66"/>
        <end position="86"/>
    </location>
</feature>
<protein>
    <submittedName>
        <fullName evidence="2">Uncharacterized protein</fullName>
    </submittedName>
</protein>
<sequence>MKNPLLLILLFSSICAKSQNIPNHKIYRLNQLGISTQNINLHKPSIQNDLNKILSFERKRKTNKTWAVVLSSVSAVGIITGSAILLSNRPNAKPDNTFNSTMGGIVVAGGAIYAGVSLPFWVSSRKWKKKRNKLKRIYQ</sequence>
<keyword evidence="3" id="KW-1185">Reference proteome</keyword>
<gene>
    <name evidence="2" type="ORF">SAMN06265379_10742</name>
</gene>
<keyword evidence="1" id="KW-0812">Transmembrane</keyword>
<reference evidence="2 3" key="1">
    <citation type="submission" date="2017-05" db="EMBL/GenBank/DDBJ databases">
        <authorList>
            <person name="Varghese N."/>
            <person name="Submissions S."/>
        </authorList>
    </citation>
    <scope>NUCLEOTIDE SEQUENCE [LARGE SCALE GENOMIC DNA]</scope>
    <source>
        <strain evidence="2 3">DSM 27040</strain>
    </source>
</reference>
<dbReference type="EMBL" id="FXTB01000007">
    <property type="protein sequence ID" value="SMO76803.1"/>
    <property type="molecule type" value="Genomic_DNA"/>
</dbReference>